<dbReference type="PANTHER" id="PTHR30616:SF2">
    <property type="entry name" value="PURINE NUCLEOSIDE PHOSPHORYLASE LACC1"/>
    <property type="match status" value="1"/>
</dbReference>
<name>A0A2W6MWT7_9HELI</name>
<dbReference type="Pfam" id="PF02578">
    <property type="entry name" value="Cu-oxidase_4"/>
    <property type="match status" value="1"/>
</dbReference>
<dbReference type="OrthoDB" id="4279at2"/>
<dbReference type="GO" id="GO:0005507">
    <property type="term" value="F:copper ion binding"/>
    <property type="evidence" value="ECO:0007669"/>
    <property type="project" value="TreeGrafter"/>
</dbReference>
<evidence type="ECO:0000256" key="6">
    <source>
        <dbReference type="ARBA" id="ARBA00022833"/>
    </source>
</evidence>
<evidence type="ECO:0008006" key="12">
    <source>
        <dbReference type="Google" id="ProtNLM"/>
    </source>
</evidence>
<evidence type="ECO:0000256" key="2">
    <source>
        <dbReference type="ARBA" id="ARBA00007353"/>
    </source>
</evidence>
<comment type="catalytic activity">
    <reaction evidence="9">
        <text>S-methyl-5'-thioadenosine + phosphate = 5-(methylsulfanyl)-alpha-D-ribose 1-phosphate + adenine</text>
        <dbReference type="Rhea" id="RHEA:11852"/>
        <dbReference type="ChEBI" id="CHEBI:16708"/>
        <dbReference type="ChEBI" id="CHEBI:17509"/>
        <dbReference type="ChEBI" id="CHEBI:43474"/>
        <dbReference type="ChEBI" id="CHEBI:58533"/>
        <dbReference type="EC" id="2.4.2.28"/>
    </reaction>
    <physiologicalReaction direction="left-to-right" evidence="9">
        <dbReference type="Rhea" id="RHEA:11853"/>
    </physiologicalReaction>
</comment>
<sequence length="226" mass="25170">MHKNSKEILNTDKICAFLSKAPLNIALHVGDNEKNVLENRKKILKEWGVELENLAWLNQVHGSEIKNAKKGGFLGDGDGIILDKSGILGMVMVADCNPILLYSSKMLALLHGGRVSLQKGIIYKAIEILRKSCEAEEISCYIGPSIRGCCYEVGEEVIDKELEIGKIYKDGKIHLDLIAVIKAQLKQCNINKITISQICTHCKGEEFFSYRLSKNCGRFGLFAMLK</sequence>
<reference evidence="10 11" key="1">
    <citation type="submission" date="2017-03" db="EMBL/GenBank/DDBJ databases">
        <title>Genomic and clinical evidence uncovers the enterohepatic species Helicobacter valdiviensis as a potential human intestinal pathogen.</title>
        <authorList>
            <person name="Fresia P."/>
            <person name="Jara R."/>
            <person name="Sierra R."/>
            <person name="Ferres I."/>
            <person name="Greif G."/>
            <person name="Iraola G."/>
            <person name="Collado L."/>
        </authorList>
    </citation>
    <scope>NUCLEOTIDE SEQUENCE [LARGE SCALE GENOMIC DNA]</scope>
    <source>
        <strain evidence="10 11">WBE14</strain>
    </source>
</reference>
<dbReference type="EMBL" id="NBIU01000002">
    <property type="protein sequence ID" value="PZT48985.1"/>
    <property type="molecule type" value="Genomic_DNA"/>
</dbReference>
<keyword evidence="4" id="KW-0479">Metal-binding</keyword>
<comment type="caution">
    <text evidence="10">The sequence shown here is derived from an EMBL/GenBank/DDBJ whole genome shotgun (WGS) entry which is preliminary data.</text>
</comment>
<organism evidence="10 11">
    <name type="scientific">Helicobacter valdiviensis</name>
    <dbReference type="NCBI Taxonomy" id="1458358"/>
    <lineage>
        <taxon>Bacteria</taxon>
        <taxon>Pseudomonadati</taxon>
        <taxon>Campylobacterota</taxon>
        <taxon>Epsilonproteobacteria</taxon>
        <taxon>Campylobacterales</taxon>
        <taxon>Helicobacteraceae</taxon>
        <taxon>Helicobacter</taxon>
    </lineage>
</organism>
<evidence type="ECO:0000256" key="4">
    <source>
        <dbReference type="ARBA" id="ARBA00022723"/>
    </source>
</evidence>
<dbReference type="Gene3D" id="3.60.140.10">
    <property type="entry name" value="CNF1/YfiH-like putative cysteine hydrolases"/>
    <property type="match status" value="1"/>
</dbReference>
<evidence type="ECO:0000313" key="11">
    <source>
        <dbReference type="Proteomes" id="UP000249746"/>
    </source>
</evidence>
<dbReference type="RefSeq" id="WP_111229043.1">
    <property type="nucleotide sequence ID" value="NZ_NBIU01000002.1"/>
</dbReference>
<comment type="catalytic activity">
    <reaction evidence="1">
        <text>inosine + phosphate = alpha-D-ribose 1-phosphate + hypoxanthine</text>
        <dbReference type="Rhea" id="RHEA:27646"/>
        <dbReference type="ChEBI" id="CHEBI:17368"/>
        <dbReference type="ChEBI" id="CHEBI:17596"/>
        <dbReference type="ChEBI" id="CHEBI:43474"/>
        <dbReference type="ChEBI" id="CHEBI:57720"/>
        <dbReference type="EC" id="2.4.2.1"/>
    </reaction>
    <physiologicalReaction direction="left-to-right" evidence="1">
        <dbReference type="Rhea" id="RHEA:27647"/>
    </physiologicalReaction>
</comment>
<dbReference type="PANTHER" id="PTHR30616">
    <property type="entry name" value="UNCHARACTERIZED PROTEIN YFIH"/>
    <property type="match status" value="1"/>
</dbReference>
<evidence type="ECO:0000313" key="10">
    <source>
        <dbReference type="EMBL" id="PZT48985.1"/>
    </source>
</evidence>
<keyword evidence="11" id="KW-1185">Reference proteome</keyword>
<gene>
    <name evidence="10" type="ORF">B6S12_01435</name>
</gene>
<dbReference type="Proteomes" id="UP000249746">
    <property type="component" value="Unassembled WGS sequence"/>
</dbReference>
<protein>
    <recommendedName>
        <fullName evidence="12">Laccase</fullName>
    </recommendedName>
</protein>
<dbReference type="GO" id="GO:0017061">
    <property type="term" value="F:S-methyl-5-thioadenosine phosphorylase activity"/>
    <property type="evidence" value="ECO:0007669"/>
    <property type="project" value="UniProtKB-EC"/>
</dbReference>
<keyword evidence="3" id="KW-0808">Transferase</keyword>
<dbReference type="InterPro" id="IPR011324">
    <property type="entry name" value="Cytotoxic_necrot_fac-like_cat"/>
</dbReference>
<comment type="catalytic activity">
    <reaction evidence="7">
        <text>adenosine + H2O + H(+) = inosine + NH4(+)</text>
        <dbReference type="Rhea" id="RHEA:24408"/>
        <dbReference type="ChEBI" id="CHEBI:15377"/>
        <dbReference type="ChEBI" id="CHEBI:15378"/>
        <dbReference type="ChEBI" id="CHEBI:16335"/>
        <dbReference type="ChEBI" id="CHEBI:17596"/>
        <dbReference type="ChEBI" id="CHEBI:28938"/>
        <dbReference type="EC" id="3.5.4.4"/>
    </reaction>
    <physiologicalReaction direction="left-to-right" evidence="7">
        <dbReference type="Rhea" id="RHEA:24409"/>
    </physiologicalReaction>
</comment>
<evidence type="ECO:0000256" key="9">
    <source>
        <dbReference type="ARBA" id="ARBA00049893"/>
    </source>
</evidence>
<evidence type="ECO:0000256" key="7">
    <source>
        <dbReference type="ARBA" id="ARBA00047989"/>
    </source>
</evidence>
<evidence type="ECO:0000256" key="3">
    <source>
        <dbReference type="ARBA" id="ARBA00022679"/>
    </source>
</evidence>
<evidence type="ECO:0000256" key="1">
    <source>
        <dbReference type="ARBA" id="ARBA00000553"/>
    </source>
</evidence>
<evidence type="ECO:0000256" key="5">
    <source>
        <dbReference type="ARBA" id="ARBA00022801"/>
    </source>
</evidence>
<comment type="similarity">
    <text evidence="2">Belongs to the purine nucleoside phosphorylase YfiH/LACC1 family.</text>
</comment>
<keyword evidence="6" id="KW-0862">Zinc</keyword>
<proteinExistence type="inferred from homology"/>
<dbReference type="CDD" id="cd16833">
    <property type="entry name" value="YfiH"/>
    <property type="match status" value="1"/>
</dbReference>
<comment type="catalytic activity">
    <reaction evidence="8">
        <text>adenosine + phosphate = alpha-D-ribose 1-phosphate + adenine</text>
        <dbReference type="Rhea" id="RHEA:27642"/>
        <dbReference type="ChEBI" id="CHEBI:16335"/>
        <dbReference type="ChEBI" id="CHEBI:16708"/>
        <dbReference type="ChEBI" id="CHEBI:43474"/>
        <dbReference type="ChEBI" id="CHEBI:57720"/>
        <dbReference type="EC" id="2.4.2.1"/>
    </reaction>
    <physiologicalReaction direction="left-to-right" evidence="8">
        <dbReference type="Rhea" id="RHEA:27643"/>
    </physiologicalReaction>
</comment>
<dbReference type="InterPro" id="IPR003730">
    <property type="entry name" value="Cu_polyphenol_OxRdtase"/>
</dbReference>
<dbReference type="AlphaFoldDB" id="A0A2W6MWT7"/>
<evidence type="ECO:0000256" key="8">
    <source>
        <dbReference type="ARBA" id="ARBA00048968"/>
    </source>
</evidence>
<keyword evidence="5" id="KW-0378">Hydrolase</keyword>
<dbReference type="SUPFAM" id="SSF64438">
    <property type="entry name" value="CNF1/YfiH-like putative cysteine hydrolases"/>
    <property type="match status" value="1"/>
</dbReference>
<accession>A0A2W6MWT7</accession>
<dbReference type="GO" id="GO:0016787">
    <property type="term" value="F:hydrolase activity"/>
    <property type="evidence" value="ECO:0007669"/>
    <property type="project" value="UniProtKB-KW"/>
</dbReference>
<dbReference type="InterPro" id="IPR038371">
    <property type="entry name" value="Cu_polyphenol_OxRdtase_sf"/>
</dbReference>